<dbReference type="AlphaFoldDB" id="A0A9R1D6X4"/>
<protein>
    <submittedName>
        <fullName evidence="2">Metallophosphoesterase</fullName>
    </submittedName>
</protein>
<dbReference type="InterPro" id="IPR029052">
    <property type="entry name" value="Metallo-depent_PP-like"/>
</dbReference>
<comment type="caution">
    <text evidence="2">The sequence shown here is derived from an EMBL/GenBank/DDBJ whole genome shotgun (WGS) entry which is preliminary data.</text>
</comment>
<dbReference type="EMBL" id="JAHLKM010000011">
    <property type="protein sequence ID" value="MCQ4333712.1"/>
    <property type="molecule type" value="Genomic_DNA"/>
</dbReference>
<organism evidence="2 3">
    <name type="scientific">Natronomonas aquatica</name>
    <dbReference type="NCBI Taxonomy" id="2841590"/>
    <lineage>
        <taxon>Archaea</taxon>
        <taxon>Methanobacteriati</taxon>
        <taxon>Methanobacteriota</taxon>
        <taxon>Stenosarchaea group</taxon>
        <taxon>Halobacteria</taxon>
        <taxon>Halobacteriales</taxon>
        <taxon>Natronomonadaceae</taxon>
        <taxon>Natronomonas</taxon>
    </lineage>
</organism>
<dbReference type="PANTHER" id="PTHR39323:SF1">
    <property type="entry name" value="BLR1149 PROTEIN"/>
    <property type="match status" value="1"/>
</dbReference>
<dbReference type="InterPro" id="IPR004843">
    <property type="entry name" value="Calcineurin-like_PHP"/>
</dbReference>
<dbReference type="Gene3D" id="3.60.21.10">
    <property type="match status" value="1"/>
</dbReference>
<dbReference type="GO" id="GO:0016787">
    <property type="term" value="F:hydrolase activity"/>
    <property type="evidence" value="ECO:0007669"/>
    <property type="project" value="InterPro"/>
</dbReference>
<evidence type="ECO:0000313" key="3">
    <source>
        <dbReference type="Proteomes" id="UP001139494"/>
    </source>
</evidence>
<dbReference type="Pfam" id="PF00149">
    <property type="entry name" value="Metallophos"/>
    <property type="match status" value="1"/>
</dbReference>
<proteinExistence type="predicted"/>
<gene>
    <name evidence="2" type="ORF">KM295_09520</name>
</gene>
<keyword evidence="3" id="KW-1185">Reference proteome</keyword>
<reference evidence="2" key="1">
    <citation type="journal article" date="2023" name="Front. Microbiol.">
        <title>Genomic-based phylogenetic and metabolic analyses of the genus Natronomonas, and description of Natronomonas aquatica sp. nov.</title>
        <authorList>
            <person name="Garcia-Roldan A."/>
            <person name="Duran-Viseras A."/>
            <person name="de la Haba R.R."/>
            <person name="Corral P."/>
            <person name="Sanchez-Porro C."/>
            <person name="Ventosa A."/>
        </authorList>
    </citation>
    <scope>NUCLEOTIDE SEQUENCE</scope>
    <source>
        <strain evidence="2">F2-12</strain>
    </source>
</reference>
<dbReference type="SUPFAM" id="SSF56300">
    <property type="entry name" value="Metallo-dependent phosphatases"/>
    <property type="match status" value="1"/>
</dbReference>
<dbReference type="Proteomes" id="UP001139494">
    <property type="component" value="Unassembled WGS sequence"/>
</dbReference>
<name>A0A9R1D6X4_9EURY</name>
<sequence length="230" mass="25133">MEFRPHDRAVYIPESGTLVCADLHVGRDAASDVELRLGEHEDLTSRFAGLLELYEPSTTIVAGDLLHSFDRIPTGAADTVRTLSGLAADAGCRMVVTPGNHDTMLEELWEGAITSEYRPDDQGVVVTHGHVPPAADAEWYVVGHDHPTIEIEGLRRPCYLYGPDQYEGAGLLMLPSFSRLPAGVRVNGMSAAAFQSPLVTDVGSLRPIVYDDESGETHTFPPLDEFRRHL</sequence>
<dbReference type="PANTHER" id="PTHR39323">
    <property type="entry name" value="BLR1149 PROTEIN"/>
    <property type="match status" value="1"/>
</dbReference>
<dbReference type="RefSeq" id="WP_256029739.1">
    <property type="nucleotide sequence ID" value="NZ_JAHLKM010000011.1"/>
</dbReference>
<accession>A0A9R1D6X4</accession>
<feature type="domain" description="Calcineurin-like phosphoesterase" evidence="1">
    <location>
        <begin position="18"/>
        <end position="112"/>
    </location>
</feature>
<evidence type="ECO:0000259" key="1">
    <source>
        <dbReference type="Pfam" id="PF00149"/>
    </source>
</evidence>
<evidence type="ECO:0000313" key="2">
    <source>
        <dbReference type="EMBL" id="MCQ4333712.1"/>
    </source>
</evidence>